<dbReference type="GO" id="GO:0006099">
    <property type="term" value="P:tricarboxylic acid cycle"/>
    <property type="evidence" value="ECO:0007669"/>
    <property type="project" value="TreeGrafter"/>
</dbReference>
<evidence type="ECO:0000259" key="8">
    <source>
        <dbReference type="Pfam" id="PF00694"/>
    </source>
</evidence>
<dbReference type="Gene3D" id="3.30.499.10">
    <property type="entry name" value="Aconitase, domain 3"/>
    <property type="match status" value="2"/>
</dbReference>
<dbReference type="InterPro" id="IPR050926">
    <property type="entry name" value="Aconitase/IPM_isomerase"/>
</dbReference>
<sequence>MRPRLFSPHGSRHWLRPKFHAHRGLASGASPSIASLSRFEQNRRVDLQQFTREVNEIRRNLNRPLTYAEKVLYAHLDDSRNENIIRGKCHFTNGSHLVHVLGLESTAVPTTVHCDHLIVSRDGEAEDLLRALEVHQEVYDFMESACQKYNMGFWKPGAGIIHRTVLENYAFLSGMMVGTDSHTPNAGGMGMVAIGVGGADAVDVTVGLPLELTAPRVLTGELTRWASPKDVFNKLIRAETGATTSIISFSSQIAAYLHANQRPDIARAVESISHELRADDGAEYDRVIEIELSTLEGGPFASAVKEKEWSKLTAGLIDSCTNSNSSFEDLTRAASVAHQALDAGTSPKMPLLASPGGLQTRKALEQAGIIDVLEKFGATMLTNTCVSMAKIFFDELSFDPSARTLTTPAGEEFSNENSDSAYLAPPIGDRSVMQIQISPSSQQYFENISDNTLIGAVSTETEQANSIYNCLTGENGSVPDTARDYQTKGRPWVQAALQPRYLRGVAIIAKGFARIHEANLRKQGMLPLTFVDEADYDRIRSSDLVSIRGSDAL</sequence>
<dbReference type="AlphaFoldDB" id="A0A5N5X6N7"/>
<dbReference type="GO" id="GO:0051539">
    <property type="term" value="F:4 iron, 4 sulfur cluster binding"/>
    <property type="evidence" value="ECO:0007669"/>
    <property type="project" value="TreeGrafter"/>
</dbReference>
<dbReference type="Proteomes" id="UP000326565">
    <property type="component" value="Unassembled WGS sequence"/>
</dbReference>
<feature type="domain" description="Aconitase A/isopropylmalate dehydratase small subunit swivel" evidence="8">
    <location>
        <begin position="441"/>
        <end position="532"/>
    </location>
</feature>
<reference evidence="9 10" key="1">
    <citation type="submission" date="2019-04" db="EMBL/GenBank/DDBJ databases">
        <title>Friends and foes A comparative genomics study of 23 Aspergillus species from section Flavi.</title>
        <authorList>
            <consortium name="DOE Joint Genome Institute"/>
            <person name="Kjaerbolling I."/>
            <person name="Vesth T."/>
            <person name="Frisvad J.C."/>
            <person name="Nybo J.L."/>
            <person name="Theobald S."/>
            <person name="Kildgaard S."/>
            <person name="Isbrandt T."/>
            <person name="Kuo A."/>
            <person name="Sato A."/>
            <person name="Lyhne E.K."/>
            <person name="Kogle M.E."/>
            <person name="Wiebenga A."/>
            <person name="Kun R.S."/>
            <person name="Lubbers R.J."/>
            <person name="Makela M.R."/>
            <person name="Barry K."/>
            <person name="Chovatia M."/>
            <person name="Clum A."/>
            <person name="Daum C."/>
            <person name="Haridas S."/>
            <person name="He G."/>
            <person name="LaButti K."/>
            <person name="Lipzen A."/>
            <person name="Mondo S."/>
            <person name="Riley R."/>
            <person name="Salamov A."/>
            <person name="Simmons B.A."/>
            <person name="Magnuson J.K."/>
            <person name="Henrissat B."/>
            <person name="Mortensen U.H."/>
            <person name="Larsen T.O."/>
            <person name="Devries R.P."/>
            <person name="Grigoriev I.V."/>
            <person name="Machida M."/>
            <person name="Baker S.E."/>
            <person name="Andersen M.R."/>
        </authorList>
    </citation>
    <scope>NUCLEOTIDE SEQUENCE [LARGE SCALE GENOMIC DNA]</scope>
    <source>
        <strain evidence="9 10">CBS 151.66</strain>
    </source>
</reference>
<evidence type="ECO:0000259" key="7">
    <source>
        <dbReference type="Pfam" id="PF00330"/>
    </source>
</evidence>
<dbReference type="InterPro" id="IPR015932">
    <property type="entry name" value="Aconitase_dom2"/>
</dbReference>
<keyword evidence="4" id="KW-0479">Metal-binding</keyword>
<evidence type="ECO:0000256" key="3">
    <source>
        <dbReference type="ARBA" id="ARBA00015940"/>
    </source>
</evidence>
<evidence type="ECO:0000256" key="6">
    <source>
        <dbReference type="ARBA" id="ARBA00023014"/>
    </source>
</evidence>
<dbReference type="EMBL" id="ML732181">
    <property type="protein sequence ID" value="KAB8076403.1"/>
    <property type="molecule type" value="Genomic_DNA"/>
</dbReference>
<comment type="similarity">
    <text evidence="2">Belongs to the aconitase/IPM isomerase family.</text>
</comment>
<dbReference type="Gene3D" id="3.20.19.10">
    <property type="entry name" value="Aconitase, domain 4"/>
    <property type="match status" value="1"/>
</dbReference>
<dbReference type="Pfam" id="PF00330">
    <property type="entry name" value="Aconitase"/>
    <property type="match status" value="3"/>
</dbReference>
<dbReference type="PANTHER" id="PTHR43160">
    <property type="entry name" value="ACONITATE HYDRATASE B"/>
    <property type="match status" value="1"/>
</dbReference>
<dbReference type="GO" id="GO:0046872">
    <property type="term" value="F:metal ion binding"/>
    <property type="evidence" value="ECO:0007669"/>
    <property type="project" value="UniProtKB-KW"/>
</dbReference>
<evidence type="ECO:0000256" key="5">
    <source>
        <dbReference type="ARBA" id="ARBA00023004"/>
    </source>
</evidence>
<evidence type="ECO:0000256" key="1">
    <source>
        <dbReference type="ARBA" id="ARBA00001966"/>
    </source>
</evidence>
<dbReference type="GO" id="GO:0003994">
    <property type="term" value="F:aconitate hydratase activity"/>
    <property type="evidence" value="ECO:0007669"/>
    <property type="project" value="TreeGrafter"/>
</dbReference>
<dbReference type="InterPro" id="IPR036008">
    <property type="entry name" value="Aconitase_4Fe-4S_dom"/>
</dbReference>
<feature type="domain" description="Aconitase/3-isopropylmalate dehydratase large subunit alpha/beta/alpha" evidence="7">
    <location>
        <begin position="105"/>
        <end position="237"/>
    </location>
</feature>
<name>A0A5N5X6N7_9EURO</name>
<proteinExistence type="inferred from homology"/>
<keyword evidence="10" id="KW-1185">Reference proteome</keyword>
<dbReference type="GO" id="GO:0005739">
    <property type="term" value="C:mitochondrion"/>
    <property type="evidence" value="ECO:0007669"/>
    <property type="project" value="TreeGrafter"/>
</dbReference>
<dbReference type="InterPro" id="IPR015931">
    <property type="entry name" value="Acnase/IPM_dHydase_lsu_aba_1/3"/>
</dbReference>
<dbReference type="GO" id="GO:0005829">
    <property type="term" value="C:cytosol"/>
    <property type="evidence" value="ECO:0007669"/>
    <property type="project" value="TreeGrafter"/>
</dbReference>
<dbReference type="SUPFAM" id="SSF52016">
    <property type="entry name" value="LeuD/IlvD-like"/>
    <property type="match status" value="1"/>
</dbReference>
<dbReference type="InterPro" id="IPR015928">
    <property type="entry name" value="Aconitase/3IPM_dehydase_swvl"/>
</dbReference>
<dbReference type="OrthoDB" id="2224430at2759"/>
<comment type="cofactor">
    <cofactor evidence="1">
        <name>[4Fe-4S] cluster</name>
        <dbReference type="ChEBI" id="CHEBI:49883"/>
    </cofactor>
</comment>
<organism evidence="9 10">
    <name type="scientific">Aspergillus leporis</name>
    <dbReference type="NCBI Taxonomy" id="41062"/>
    <lineage>
        <taxon>Eukaryota</taxon>
        <taxon>Fungi</taxon>
        <taxon>Dikarya</taxon>
        <taxon>Ascomycota</taxon>
        <taxon>Pezizomycotina</taxon>
        <taxon>Eurotiomycetes</taxon>
        <taxon>Eurotiomycetidae</taxon>
        <taxon>Eurotiales</taxon>
        <taxon>Aspergillaceae</taxon>
        <taxon>Aspergillus</taxon>
        <taxon>Aspergillus subgen. Circumdati</taxon>
    </lineage>
</organism>
<dbReference type="PANTHER" id="PTHR43160:SF3">
    <property type="entry name" value="ACONITATE HYDRATASE, MITOCHONDRIAL"/>
    <property type="match status" value="1"/>
</dbReference>
<evidence type="ECO:0000256" key="2">
    <source>
        <dbReference type="ARBA" id="ARBA00007185"/>
    </source>
</evidence>
<dbReference type="Gene3D" id="3.40.1060.10">
    <property type="entry name" value="Aconitase, Domain 2"/>
    <property type="match status" value="1"/>
</dbReference>
<evidence type="ECO:0000256" key="4">
    <source>
        <dbReference type="ARBA" id="ARBA00022723"/>
    </source>
</evidence>
<dbReference type="Pfam" id="PF00694">
    <property type="entry name" value="Aconitase_C"/>
    <property type="match status" value="1"/>
</dbReference>
<evidence type="ECO:0000313" key="9">
    <source>
        <dbReference type="EMBL" id="KAB8076403.1"/>
    </source>
</evidence>
<dbReference type="PRINTS" id="PR00415">
    <property type="entry name" value="ACONITASE"/>
</dbReference>
<feature type="domain" description="Aconitase/3-isopropylmalate dehydratase large subunit alpha/beta/alpha" evidence="7">
    <location>
        <begin position="310"/>
        <end position="385"/>
    </location>
</feature>
<dbReference type="InterPro" id="IPR001030">
    <property type="entry name" value="Acoase/IPM_deHydtase_lsu_aba"/>
</dbReference>
<dbReference type="SUPFAM" id="SSF53732">
    <property type="entry name" value="Aconitase iron-sulfur domain"/>
    <property type="match status" value="1"/>
</dbReference>
<keyword evidence="5" id="KW-0408">Iron</keyword>
<feature type="domain" description="Aconitase/3-isopropylmalate dehydratase large subunit alpha/beta/alpha" evidence="7">
    <location>
        <begin position="238"/>
        <end position="296"/>
    </location>
</feature>
<keyword evidence="6" id="KW-0411">Iron-sulfur</keyword>
<evidence type="ECO:0000313" key="10">
    <source>
        <dbReference type="Proteomes" id="UP000326565"/>
    </source>
</evidence>
<protein>
    <recommendedName>
        <fullName evidence="3">Aconitate hydratase, mitochondrial</fullName>
    </recommendedName>
</protein>
<gene>
    <name evidence="9" type="ORF">BDV29DRAFT_200185</name>
</gene>
<accession>A0A5N5X6N7</accession>
<dbReference type="InterPro" id="IPR000573">
    <property type="entry name" value="AconitaseA/IPMdHydase_ssu_swvl"/>
</dbReference>